<keyword evidence="9 10" id="KW-0807">Transducer</keyword>
<proteinExistence type="inferred from homology"/>
<keyword evidence="4 10" id="KW-1133">Transmembrane helix</keyword>
<feature type="transmembrane region" description="Helical" evidence="10">
    <location>
        <begin position="79"/>
        <end position="98"/>
    </location>
</feature>
<reference evidence="13" key="1">
    <citation type="submission" date="2023-11" db="EMBL/GenBank/DDBJ databases">
        <title>Genome assemblies of two species of porcelain crab, Petrolisthes cinctipes and Petrolisthes manimaculis (Anomura: Porcellanidae).</title>
        <authorList>
            <person name="Angst P."/>
        </authorList>
    </citation>
    <scope>NUCLEOTIDE SEQUENCE</scope>
    <source>
        <strain evidence="13">PB745_02</strain>
        <tissue evidence="13">Gill</tissue>
    </source>
</reference>
<evidence type="ECO:0000256" key="2">
    <source>
        <dbReference type="ARBA" id="ARBA00022475"/>
    </source>
</evidence>
<dbReference type="GO" id="GO:0032870">
    <property type="term" value="P:cellular response to hormone stimulus"/>
    <property type="evidence" value="ECO:0007669"/>
    <property type="project" value="TreeGrafter"/>
</dbReference>
<name>A0AAE1NP53_9EUCA</name>
<dbReference type="Proteomes" id="UP001292094">
    <property type="component" value="Unassembled WGS sequence"/>
</dbReference>
<dbReference type="GO" id="GO:0042277">
    <property type="term" value="F:peptide binding"/>
    <property type="evidence" value="ECO:0007669"/>
    <property type="project" value="TreeGrafter"/>
</dbReference>
<dbReference type="GO" id="GO:0005886">
    <property type="term" value="C:plasma membrane"/>
    <property type="evidence" value="ECO:0007669"/>
    <property type="project" value="UniProtKB-SubCell"/>
</dbReference>
<feature type="region of interest" description="Disordered" evidence="11">
    <location>
        <begin position="399"/>
        <end position="433"/>
    </location>
</feature>
<evidence type="ECO:0000256" key="1">
    <source>
        <dbReference type="ARBA" id="ARBA00004651"/>
    </source>
</evidence>
<sequence length="470" mass="53128">MAEDEVIQPVGPGEGDWNDCGNMSSVRNSSECRNNRNELLANVEVAVLGSLLALILISNTLVLVALVRSSLLRPMSRTYYFMTHICAADLMVGLFNVLSQLAWDLTYHFLGPNWLCKAVKFMQVMPLYLSSLLLACLALDRHRAMSFRLGGVMWSSPRMVATVWVLASLLALPQAFLFSLQQVHPGHYDCWGVFPEAWGIRAYVVYFVVAAFFGPMMVTVYCYTCITLKVWRYSRYRRGYVPLRTMIMRRLCCITEEDVALARRRGTTGSSGGGPTEITTNSMRVQRVSLVVHSCPNVPQPLSLAKIKTIKLTFVITFFFIVCHAPFSVTQLYYAFSGTSPGGSYHPASVIMLLLPSLPSCVNPWIYLCFSDNLLKQICGCTNRGLRRARENISIGDQEPEDHLHHHHHQHHRKAHRHHHHRHHHSPPSYNRRGTYACKYPLTVPPTLSDHLHNSRPKEHIELAVVGASF</sequence>
<comment type="subcellular location">
    <subcellularLocation>
        <location evidence="1 10">Cell membrane</location>
        <topology evidence="1 10">Multi-pass membrane protein</topology>
    </subcellularLocation>
</comment>
<accession>A0AAE1NP53</accession>
<evidence type="ECO:0000259" key="12">
    <source>
        <dbReference type="PROSITE" id="PS50262"/>
    </source>
</evidence>
<evidence type="ECO:0000256" key="3">
    <source>
        <dbReference type="ARBA" id="ARBA00022692"/>
    </source>
</evidence>
<dbReference type="PROSITE" id="PS50262">
    <property type="entry name" value="G_PROTEIN_RECEP_F1_2"/>
    <property type="match status" value="1"/>
</dbReference>
<comment type="similarity">
    <text evidence="10">Belongs to the G-protein coupled receptor 1 family. Vasopressin/oxytocin receptor subfamily.</text>
</comment>
<feature type="transmembrane region" description="Helical" evidence="10">
    <location>
        <begin position="118"/>
        <end position="139"/>
    </location>
</feature>
<dbReference type="PANTHER" id="PTHR24241:SF161">
    <property type="entry name" value="G-PROTEIN COUPLED RECEPTORS FAMILY 1 PROFILE DOMAIN-CONTAINING PROTEIN"/>
    <property type="match status" value="1"/>
</dbReference>
<comment type="caution">
    <text evidence="13">The sequence shown here is derived from an EMBL/GenBank/DDBJ whole genome shotgun (WGS) entry which is preliminary data.</text>
</comment>
<dbReference type="AlphaFoldDB" id="A0AAE1NP53"/>
<feature type="transmembrane region" description="Helical" evidence="10">
    <location>
        <begin position="45"/>
        <end position="67"/>
    </location>
</feature>
<evidence type="ECO:0000256" key="6">
    <source>
        <dbReference type="ARBA" id="ARBA00023136"/>
    </source>
</evidence>
<feature type="compositionally biased region" description="Basic residues" evidence="11">
    <location>
        <begin position="405"/>
        <end position="426"/>
    </location>
</feature>
<evidence type="ECO:0000256" key="8">
    <source>
        <dbReference type="ARBA" id="ARBA00023180"/>
    </source>
</evidence>
<gene>
    <name evidence="13" type="ORF">Pmani_034511</name>
</gene>
<keyword evidence="3 10" id="KW-0812">Transmembrane</keyword>
<dbReference type="GO" id="GO:0005000">
    <property type="term" value="F:vasopressin receptor activity"/>
    <property type="evidence" value="ECO:0007669"/>
    <property type="project" value="InterPro"/>
</dbReference>
<evidence type="ECO:0000313" key="14">
    <source>
        <dbReference type="Proteomes" id="UP001292094"/>
    </source>
</evidence>
<dbReference type="InterPro" id="IPR000276">
    <property type="entry name" value="GPCR_Rhodpsn"/>
</dbReference>
<dbReference type="SUPFAM" id="SSF81321">
    <property type="entry name" value="Family A G protein-coupled receptor-like"/>
    <property type="match status" value="1"/>
</dbReference>
<dbReference type="EMBL" id="JAWZYT010004744">
    <property type="protein sequence ID" value="KAK4292737.1"/>
    <property type="molecule type" value="Genomic_DNA"/>
</dbReference>
<evidence type="ECO:0000256" key="4">
    <source>
        <dbReference type="ARBA" id="ARBA00022989"/>
    </source>
</evidence>
<evidence type="ECO:0000256" key="10">
    <source>
        <dbReference type="RuleBase" id="RU046427"/>
    </source>
</evidence>
<protein>
    <recommendedName>
        <fullName evidence="12">G-protein coupled receptors family 1 profile domain-containing protein</fullName>
    </recommendedName>
</protein>
<dbReference type="PROSITE" id="PS00237">
    <property type="entry name" value="G_PROTEIN_RECEP_F1_1"/>
    <property type="match status" value="1"/>
</dbReference>
<keyword evidence="7 10" id="KW-0675">Receptor</keyword>
<feature type="transmembrane region" description="Helical" evidence="10">
    <location>
        <begin position="312"/>
        <end position="336"/>
    </location>
</feature>
<dbReference type="PANTHER" id="PTHR24241">
    <property type="entry name" value="NEUROPEPTIDE RECEPTOR-RELATED G-PROTEIN COUPLED RECEPTOR"/>
    <property type="match status" value="1"/>
</dbReference>
<feature type="transmembrane region" description="Helical" evidence="10">
    <location>
        <begin position="348"/>
        <end position="368"/>
    </location>
</feature>
<feature type="domain" description="G-protein coupled receptors family 1 profile" evidence="12">
    <location>
        <begin position="58"/>
        <end position="367"/>
    </location>
</feature>
<evidence type="ECO:0000256" key="5">
    <source>
        <dbReference type="ARBA" id="ARBA00023040"/>
    </source>
</evidence>
<keyword evidence="2" id="KW-1003">Cell membrane</keyword>
<feature type="transmembrane region" description="Helical" evidence="10">
    <location>
        <begin position="160"/>
        <end position="180"/>
    </location>
</feature>
<keyword evidence="14" id="KW-1185">Reference proteome</keyword>
<keyword evidence="6 10" id="KW-0472">Membrane</keyword>
<evidence type="ECO:0000313" key="13">
    <source>
        <dbReference type="EMBL" id="KAK4292737.1"/>
    </source>
</evidence>
<keyword evidence="8 10" id="KW-0325">Glycoprotein</keyword>
<dbReference type="Gene3D" id="1.20.1070.10">
    <property type="entry name" value="Rhodopsin 7-helix transmembrane proteins"/>
    <property type="match status" value="1"/>
</dbReference>
<organism evidence="13 14">
    <name type="scientific">Petrolisthes manimaculis</name>
    <dbReference type="NCBI Taxonomy" id="1843537"/>
    <lineage>
        <taxon>Eukaryota</taxon>
        <taxon>Metazoa</taxon>
        <taxon>Ecdysozoa</taxon>
        <taxon>Arthropoda</taxon>
        <taxon>Crustacea</taxon>
        <taxon>Multicrustacea</taxon>
        <taxon>Malacostraca</taxon>
        <taxon>Eumalacostraca</taxon>
        <taxon>Eucarida</taxon>
        <taxon>Decapoda</taxon>
        <taxon>Pleocyemata</taxon>
        <taxon>Anomura</taxon>
        <taxon>Galatheoidea</taxon>
        <taxon>Porcellanidae</taxon>
        <taxon>Petrolisthes</taxon>
    </lineage>
</organism>
<dbReference type="PRINTS" id="PR00896">
    <property type="entry name" value="VASOPRESSINR"/>
</dbReference>
<keyword evidence="5 10" id="KW-0297">G-protein coupled receptor</keyword>
<evidence type="ECO:0000256" key="11">
    <source>
        <dbReference type="SAM" id="MobiDB-lite"/>
    </source>
</evidence>
<dbReference type="InterPro" id="IPR017452">
    <property type="entry name" value="GPCR_Rhodpsn_7TM"/>
</dbReference>
<feature type="transmembrane region" description="Helical" evidence="10">
    <location>
        <begin position="200"/>
        <end position="228"/>
    </location>
</feature>
<evidence type="ECO:0000256" key="7">
    <source>
        <dbReference type="ARBA" id="ARBA00023170"/>
    </source>
</evidence>
<dbReference type="InterPro" id="IPR001817">
    <property type="entry name" value="Vasoprsn_rcpt"/>
</dbReference>
<dbReference type="PRINTS" id="PR00237">
    <property type="entry name" value="GPCRRHODOPSN"/>
</dbReference>
<dbReference type="Pfam" id="PF00001">
    <property type="entry name" value="7tm_1"/>
    <property type="match status" value="1"/>
</dbReference>
<evidence type="ECO:0000256" key="9">
    <source>
        <dbReference type="ARBA" id="ARBA00023224"/>
    </source>
</evidence>